<proteinExistence type="predicted"/>
<keyword evidence="2" id="KW-1185">Reference proteome</keyword>
<accession>A0A9P7AMV7</accession>
<evidence type="ECO:0000313" key="2">
    <source>
        <dbReference type="Proteomes" id="UP000807769"/>
    </source>
</evidence>
<organism evidence="1 2">
    <name type="scientific">Suillus subaureus</name>
    <dbReference type="NCBI Taxonomy" id="48587"/>
    <lineage>
        <taxon>Eukaryota</taxon>
        <taxon>Fungi</taxon>
        <taxon>Dikarya</taxon>
        <taxon>Basidiomycota</taxon>
        <taxon>Agaricomycotina</taxon>
        <taxon>Agaricomycetes</taxon>
        <taxon>Agaricomycetidae</taxon>
        <taxon>Boletales</taxon>
        <taxon>Suillineae</taxon>
        <taxon>Suillaceae</taxon>
        <taxon>Suillus</taxon>
    </lineage>
</organism>
<gene>
    <name evidence="1" type="ORF">BJ212DRAFT_795302</name>
</gene>
<dbReference type="AlphaFoldDB" id="A0A9P7AMV7"/>
<protein>
    <recommendedName>
        <fullName evidence="3">CHAT domain-containing protein</fullName>
    </recommendedName>
</protein>
<evidence type="ECO:0000313" key="1">
    <source>
        <dbReference type="EMBL" id="KAG1792717.1"/>
    </source>
</evidence>
<dbReference type="GeneID" id="64638104"/>
<reference evidence="1" key="1">
    <citation type="journal article" date="2020" name="New Phytol.">
        <title>Comparative genomics reveals dynamic genome evolution in host specialist ectomycorrhizal fungi.</title>
        <authorList>
            <person name="Lofgren L.A."/>
            <person name="Nguyen N.H."/>
            <person name="Vilgalys R."/>
            <person name="Ruytinx J."/>
            <person name="Liao H.L."/>
            <person name="Branco S."/>
            <person name="Kuo A."/>
            <person name="LaButti K."/>
            <person name="Lipzen A."/>
            <person name="Andreopoulos W."/>
            <person name="Pangilinan J."/>
            <person name="Riley R."/>
            <person name="Hundley H."/>
            <person name="Na H."/>
            <person name="Barry K."/>
            <person name="Grigoriev I.V."/>
            <person name="Stajich J.E."/>
            <person name="Kennedy P.G."/>
        </authorList>
    </citation>
    <scope>NUCLEOTIDE SEQUENCE</scope>
    <source>
        <strain evidence="1">MN1</strain>
    </source>
</reference>
<dbReference type="RefSeq" id="XP_041184949.1">
    <property type="nucleotide sequence ID" value="XM_041344088.1"/>
</dbReference>
<comment type="caution">
    <text evidence="1">The sequence shown here is derived from an EMBL/GenBank/DDBJ whole genome shotgun (WGS) entry which is preliminary data.</text>
</comment>
<dbReference type="EMBL" id="JABBWG010000486">
    <property type="protein sequence ID" value="KAG1792717.1"/>
    <property type="molecule type" value="Genomic_DNA"/>
</dbReference>
<dbReference type="Proteomes" id="UP000807769">
    <property type="component" value="Unassembled WGS sequence"/>
</dbReference>
<dbReference type="OrthoDB" id="9991317at2759"/>
<sequence length="123" mass="13660">MENNAPQAEFAFLSACHTVAGDKETRNEVIHSAAGLQFSGLRASWHAVGGRRRCRKPRRQSFLRGYVQGFEGGHHELYGGGLSSKPCYGCREEASTARAENHFHSCQRVAPFRIAFEHLSLVT</sequence>
<name>A0A9P7AMV7_9AGAM</name>
<evidence type="ECO:0008006" key="3">
    <source>
        <dbReference type="Google" id="ProtNLM"/>
    </source>
</evidence>